<organism evidence="3 4">
    <name type="scientific">Candidatus Segetimicrobium genomatis</name>
    <dbReference type="NCBI Taxonomy" id="2569760"/>
    <lineage>
        <taxon>Bacteria</taxon>
        <taxon>Bacillati</taxon>
        <taxon>Candidatus Sysuimicrobiota</taxon>
        <taxon>Candidatus Sysuimicrobiia</taxon>
        <taxon>Candidatus Sysuimicrobiales</taxon>
        <taxon>Candidatus Segetimicrobiaceae</taxon>
        <taxon>Candidatus Segetimicrobium</taxon>
    </lineage>
</organism>
<evidence type="ECO:0000313" key="3">
    <source>
        <dbReference type="EMBL" id="TMI81543.1"/>
    </source>
</evidence>
<name>A0A537JDD4_9BACT</name>
<keyword evidence="1" id="KW-1133">Transmembrane helix</keyword>
<dbReference type="Proteomes" id="UP000320048">
    <property type="component" value="Unassembled WGS sequence"/>
</dbReference>
<dbReference type="GO" id="GO:0080120">
    <property type="term" value="P:CAAX-box protein maturation"/>
    <property type="evidence" value="ECO:0007669"/>
    <property type="project" value="UniProtKB-ARBA"/>
</dbReference>
<dbReference type="AlphaFoldDB" id="A0A537JDD4"/>
<sequence length="302" mass="32229">MGTLGWYVLSAFAVVATALVYRDARARLPRTSARIWTAVTLVTAGLASPAYLIARPSRGSTWGLSEVVAVPVFFLLAILPIAILLESWAVRRGFLSPFGSIVAVMLVQNIALGGVSLYVALVKYRLRPASLGVTGGAWTRRLLAAAIASGAALAGNFIGQNITVFATGLFVGQQAAAELISQREADTPVFRMLQEFRAPAEMATLVVLVAVVVPIGEELFFRGLTYGALRHVMNRHAAVLTSAVFFAAAHLQLVEFLPILILGMVLAYLYEFTGSLVPGMIAHGVNNLGALALFYMTRLPSP</sequence>
<keyword evidence="1" id="KW-0812">Transmembrane</keyword>
<dbReference type="InterPro" id="IPR052710">
    <property type="entry name" value="CAAX_protease"/>
</dbReference>
<comment type="caution">
    <text evidence="3">The sequence shown here is derived from an EMBL/GenBank/DDBJ whole genome shotgun (WGS) entry which is preliminary data.</text>
</comment>
<reference evidence="3 4" key="1">
    <citation type="journal article" date="2019" name="Nat. Microbiol.">
        <title>Mediterranean grassland soil C-N compound turnover is dependent on rainfall and depth, and is mediated by genomically divergent microorganisms.</title>
        <authorList>
            <person name="Diamond S."/>
            <person name="Andeer P.F."/>
            <person name="Li Z."/>
            <person name="Crits-Christoph A."/>
            <person name="Burstein D."/>
            <person name="Anantharaman K."/>
            <person name="Lane K.R."/>
            <person name="Thomas B.C."/>
            <person name="Pan C."/>
            <person name="Northen T.R."/>
            <person name="Banfield J.F."/>
        </authorList>
    </citation>
    <scope>NUCLEOTIDE SEQUENCE [LARGE SCALE GENOMIC DNA]</scope>
    <source>
        <strain evidence="3">NP_7</strain>
    </source>
</reference>
<evidence type="ECO:0000259" key="2">
    <source>
        <dbReference type="Pfam" id="PF02517"/>
    </source>
</evidence>
<keyword evidence="3" id="KW-0645">Protease</keyword>
<proteinExistence type="predicted"/>
<feature type="transmembrane region" description="Helical" evidence="1">
    <location>
        <begin position="198"/>
        <end position="216"/>
    </location>
</feature>
<feature type="transmembrane region" description="Helical" evidence="1">
    <location>
        <begin position="66"/>
        <end position="85"/>
    </location>
</feature>
<dbReference type="InterPro" id="IPR003675">
    <property type="entry name" value="Rce1/LyrA-like_dom"/>
</dbReference>
<dbReference type="EMBL" id="VBAO01000166">
    <property type="protein sequence ID" value="TMI81543.1"/>
    <property type="molecule type" value="Genomic_DNA"/>
</dbReference>
<keyword evidence="3" id="KW-0482">Metalloprotease</keyword>
<feature type="domain" description="CAAX prenyl protease 2/Lysostaphin resistance protein A-like" evidence="2">
    <location>
        <begin position="203"/>
        <end position="288"/>
    </location>
</feature>
<dbReference type="Pfam" id="PF02517">
    <property type="entry name" value="Rce1-like"/>
    <property type="match status" value="1"/>
</dbReference>
<evidence type="ECO:0000256" key="1">
    <source>
        <dbReference type="SAM" id="Phobius"/>
    </source>
</evidence>
<dbReference type="GO" id="GO:0008237">
    <property type="term" value="F:metallopeptidase activity"/>
    <property type="evidence" value="ECO:0007669"/>
    <property type="project" value="UniProtKB-KW"/>
</dbReference>
<feature type="transmembrane region" description="Helical" evidence="1">
    <location>
        <begin position="97"/>
        <end position="121"/>
    </location>
</feature>
<accession>A0A537JDD4</accession>
<dbReference type="PANTHER" id="PTHR36435:SF1">
    <property type="entry name" value="CAAX AMINO TERMINAL PROTEASE FAMILY PROTEIN"/>
    <property type="match status" value="1"/>
</dbReference>
<dbReference type="GO" id="GO:0006508">
    <property type="term" value="P:proteolysis"/>
    <property type="evidence" value="ECO:0007669"/>
    <property type="project" value="UniProtKB-KW"/>
</dbReference>
<feature type="transmembrane region" description="Helical" evidence="1">
    <location>
        <begin position="276"/>
        <end position="296"/>
    </location>
</feature>
<dbReference type="GO" id="GO:0004175">
    <property type="term" value="F:endopeptidase activity"/>
    <property type="evidence" value="ECO:0007669"/>
    <property type="project" value="UniProtKB-ARBA"/>
</dbReference>
<feature type="transmembrane region" description="Helical" evidence="1">
    <location>
        <begin position="237"/>
        <end position="270"/>
    </location>
</feature>
<gene>
    <name evidence="3" type="ORF">E6H04_06450</name>
</gene>
<feature type="transmembrane region" description="Helical" evidence="1">
    <location>
        <begin position="142"/>
        <end position="159"/>
    </location>
</feature>
<evidence type="ECO:0000313" key="4">
    <source>
        <dbReference type="Proteomes" id="UP000320048"/>
    </source>
</evidence>
<keyword evidence="3" id="KW-0378">Hydrolase</keyword>
<feature type="transmembrane region" description="Helical" evidence="1">
    <location>
        <begin position="34"/>
        <end position="54"/>
    </location>
</feature>
<keyword evidence="1" id="KW-0472">Membrane</keyword>
<protein>
    <submittedName>
        <fullName evidence="3">CPBP family intramembrane metalloprotease</fullName>
    </submittedName>
</protein>
<dbReference type="PANTHER" id="PTHR36435">
    <property type="entry name" value="SLR1288 PROTEIN"/>
    <property type="match status" value="1"/>
</dbReference>